<organism evidence="1 2">
    <name type="scientific">Anopheles atroparvus</name>
    <name type="common">European mosquito</name>
    <dbReference type="NCBI Taxonomy" id="41427"/>
    <lineage>
        <taxon>Eukaryota</taxon>
        <taxon>Metazoa</taxon>
        <taxon>Ecdysozoa</taxon>
        <taxon>Arthropoda</taxon>
        <taxon>Hexapoda</taxon>
        <taxon>Insecta</taxon>
        <taxon>Pterygota</taxon>
        <taxon>Neoptera</taxon>
        <taxon>Endopterygota</taxon>
        <taxon>Diptera</taxon>
        <taxon>Nematocera</taxon>
        <taxon>Culicoidea</taxon>
        <taxon>Culicidae</taxon>
        <taxon>Anophelinae</taxon>
        <taxon>Anopheles</taxon>
    </lineage>
</organism>
<keyword evidence="2" id="KW-1185">Reference proteome</keyword>
<protein>
    <submittedName>
        <fullName evidence="1">Uncharacterized protein</fullName>
    </submittedName>
</protein>
<dbReference type="AlphaFoldDB" id="A0AAG5DJT1"/>
<evidence type="ECO:0000313" key="1">
    <source>
        <dbReference type="EnsemblMetazoa" id="ENSAATROPP011391"/>
    </source>
</evidence>
<proteinExistence type="predicted"/>
<reference evidence="1" key="1">
    <citation type="submission" date="2024-04" db="UniProtKB">
        <authorList>
            <consortium name="EnsemblMetazoa"/>
        </authorList>
    </citation>
    <scope>IDENTIFICATION</scope>
    <source>
        <strain evidence="1">EBRO</strain>
    </source>
</reference>
<name>A0AAG5DJT1_ANOAO</name>
<sequence length="88" mass="10192">MEITHELLHPNVHLPMQLLYGLVEGFPRKARTEVLEIDPVFYLMLEFAYSGRCFQLLPAASFIEVVYLLFEHFLQGSRSIGDRFTAAF</sequence>
<accession>A0AAG5DJT1</accession>
<evidence type="ECO:0000313" key="2">
    <source>
        <dbReference type="Proteomes" id="UP000075880"/>
    </source>
</evidence>
<dbReference type="Proteomes" id="UP000075880">
    <property type="component" value="Unassembled WGS sequence"/>
</dbReference>
<dbReference type="EnsemblMetazoa" id="ENSAATROPT012548">
    <property type="protein sequence ID" value="ENSAATROPP011391"/>
    <property type="gene ID" value="ENSAATROPG010211"/>
</dbReference>